<evidence type="ECO:0000313" key="4">
    <source>
        <dbReference type="Proteomes" id="UP001589858"/>
    </source>
</evidence>
<dbReference type="Gene3D" id="3.40.1350.10">
    <property type="match status" value="1"/>
</dbReference>
<comment type="similarity">
    <text evidence="1 2">Belongs to the UPF0102 family.</text>
</comment>
<evidence type="ECO:0000313" key="3">
    <source>
        <dbReference type="EMBL" id="MFC0685197.1"/>
    </source>
</evidence>
<dbReference type="RefSeq" id="WP_267222758.1">
    <property type="nucleotide sequence ID" value="NZ_JAPCWC010000017.1"/>
</dbReference>
<keyword evidence="4" id="KW-1185">Reference proteome</keyword>
<dbReference type="SUPFAM" id="SSF52980">
    <property type="entry name" value="Restriction endonuclease-like"/>
    <property type="match status" value="1"/>
</dbReference>
<dbReference type="Proteomes" id="UP001589858">
    <property type="component" value="Unassembled WGS sequence"/>
</dbReference>
<evidence type="ECO:0000256" key="2">
    <source>
        <dbReference type="HAMAP-Rule" id="MF_00048"/>
    </source>
</evidence>
<dbReference type="InterPro" id="IPR011335">
    <property type="entry name" value="Restrct_endonuc-II-like"/>
</dbReference>
<dbReference type="EMBL" id="JBHLTM010000043">
    <property type="protein sequence ID" value="MFC0685197.1"/>
    <property type="molecule type" value="Genomic_DNA"/>
</dbReference>
<gene>
    <name evidence="3" type="ORF">ACFFF8_11365</name>
</gene>
<name>A0ABV6S921_9SPHN</name>
<dbReference type="PANTHER" id="PTHR34039:SF1">
    <property type="entry name" value="UPF0102 PROTEIN YRAN"/>
    <property type="match status" value="1"/>
</dbReference>
<reference evidence="3 4" key="1">
    <citation type="submission" date="2024-09" db="EMBL/GenBank/DDBJ databases">
        <authorList>
            <person name="Sun Q."/>
            <person name="Mori K."/>
        </authorList>
    </citation>
    <scope>NUCLEOTIDE SEQUENCE [LARGE SCALE GENOMIC DNA]</scope>
    <source>
        <strain evidence="3 4">CICC 11035S</strain>
    </source>
</reference>
<comment type="caution">
    <text evidence="3">The sequence shown here is derived from an EMBL/GenBank/DDBJ whole genome shotgun (WGS) entry which is preliminary data.</text>
</comment>
<organism evidence="3 4">
    <name type="scientific">Novosphingobium clariflavum</name>
    <dbReference type="NCBI Taxonomy" id="2029884"/>
    <lineage>
        <taxon>Bacteria</taxon>
        <taxon>Pseudomonadati</taxon>
        <taxon>Pseudomonadota</taxon>
        <taxon>Alphaproteobacteria</taxon>
        <taxon>Sphingomonadales</taxon>
        <taxon>Sphingomonadaceae</taxon>
        <taxon>Novosphingobium</taxon>
    </lineage>
</organism>
<dbReference type="Pfam" id="PF02021">
    <property type="entry name" value="UPF0102"/>
    <property type="match status" value="1"/>
</dbReference>
<accession>A0ABV6S921</accession>
<dbReference type="HAMAP" id="MF_00048">
    <property type="entry name" value="UPF0102"/>
    <property type="match status" value="1"/>
</dbReference>
<evidence type="ECO:0000256" key="1">
    <source>
        <dbReference type="ARBA" id="ARBA00006738"/>
    </source>
</evidence>
<sequence length="120" mass="13786">MSDRRAHAERQGRRGETLALWYLRLSGWRVLARRAKTVRGEVDLVIRRGRTLCFVEVKWRSRAEDLGHAIDAYRLRRVAAAAQVLAARYQKPGDNLRIDVLLLAPGCWPRRITNAWQPGG</sequence>
<dbReference type="InterPro" id="IPR011856">
    <property type="entry name" value="tRNA_endonuc-like_dom_sf"/>
</dbReference>
<dbReference type="PANTHER" id="PTHR34039">
    <property type="entry name" value="UPF0102 PROTEIN YRAN"/>
    <property type="match status" value="1"/>
</dbReference>
<dbReference type="InterPro" id="IPR003509">
    <property type="entry name" value="UPF0102_YraN-like"/>
</dbReference>
<protein>
    <recommendedName>
        <fullName evidence="2">UPF0102 protein ACFFF8_11365</fullName>
    </recommendedName>
</protein>
<proteinExistence type="inferred from homology"/>